<name>A0A4Y7PT79_9AGAM</name>
<feature type="chain" id="PRO_5021377236" evidence="1">
    <location>
        <begin position="21"/>
        <end position="346"/>
    </location>
</feature>
<reference evidence="2 3" key="1">
    <citation type="submission" date="2018-06" db="EMBL/GenBank/DDBJ databases">
        <title>A transcriptomic atlas of mushroom development highlights an independent origin of complex multicellularity.</title>
        <authorList>
            <consortium name="DOE Joint Genome Institute"/>
            <person name="Krizsan K."/>
            <person name="Almasi E."/>
            <person name="Merenyi Z."/>
            <person name="Sahu N."/>
            <person name="Viragh M."/>
            <person name="Koszo T."/>
            <person name="Mondo S."/>
            <person name="Kiss B."/>
            <person name="Balint B."/>
            <person name="Kues U."/>
            <person name="Barry K."/>
            <person name="Hegedus J.C."/>
            <person name="Henrissat B."/>
            <person name="Johnson J."/>
            <person name="Lipzen A."/>
            <person name="Ohm R."/>
            <person name="Nagy I."/>
            <person name="Pangilinan J."/>
            <person name="Yan J."/>
            <person name="Xiong Y."/>
            <person name="Grigoriev I.V."/>
            <person name="Hibbett D.S."/>
            <person name="Nagy L.G."/>
        </authorList>
    </citation>
    <scope>NUCLEOTIDE SEQUENCE [LARGE SCALE GENOMIC DNA]</scope>
    <source>
        <strain evidence="2 3">SZMC22713</strain>
    </source>
</reference>
<gene>
    <name evidence="2" type="ORF">BD410DRAFT_842765</name>
</gene>
<keyword evidence="2" id="KW-0378">Hydrolase</keyword>
<dbReference type="OrthoDB" id="2831758at2759"/>
<proteinExistence type="predicted"/>
<dbReference type="PANTHER" id="PTHR31451:SF39">
    <property type="entry name" value="MANNAN ENDO-1,4-BETA-MANNOSIDASE 1"/>
    <property type="match status" value="1"/>
</dbReference>
<dbReference type="Gene3D" id="3.20.20.80">
    <property type="entry name" value="Glycosidases"/>
    <property type="match status" value="1"/>
</dbReference>
<keyword evidence="1" id="KW-0732">Signal</keyword>
<dbReference type="GO" id="GO:0016985">
    <property type="term" value="F:mannan endo-1,4-beta-mannosidase activity"/>
    <property type="evidence" value="ECO:0007669"/>
    <property type="project" value="UniProtKB-EC"/>
</dbReference>
<protein>
    <submittedName>
        <fullName evidence="2">Glycoside hydrolase</fullName>
    </submittedName>
</protein>
<keyword evidence="3" id="KW-1185">Reference proteome</keyword>
<dbReference type="AlphaFoldDB" id="A0A4Y7PT79"/>
<dbReference type="Proteomes" id="UP000294933">
    <property type="component" value="Unassembled WGS sequence"/>
</dbReference>
<dbReference type="PANTHER" id="PTHR31451">
    <property type="match status" value="1"/>
</dbReference>
<dbReference type="VEuPathDB" id="FungiDB:BD410DRAFT_842765"/>
<feature type="signal peptide" evidence="1">
    <location>
        <begin position="1"/>
        <end position="20"/>
    </location>
</feature>
<dbReference type="SUPFAM" id="SSF51445">
    <property type="entry name" value="(Trans)glycosidases"/>
    <property type="match status" value="1"/>
</dbReference>
<sequence length="346" mass="37402">MKLLLSYVSLAASLISLGSASFPGSGFTKGVNWPWGGGGAYGHWLSTELQQGYGPSYVSSDTTNAMSGAQQIGAKWMRIWLFESGQGLTVDGNRHVTGVRSDFWTNLDNVVSQANSHGIKLYPTLFTTAPGTGDMTKVANWFTDSTAQSMLLNNVILPFARRYSGNGAIAAIQLYNEMNGFTNSYFNNVQVTNAQAKTWISATVKAIKGVNGNYKVSNSQILINDQYHPASSSNKDYVGTGLDFYDIHSYSDNGSELPKASTFGLDQPVLLGEFGELTGEGDAHQSQVVSNFMNAARNGGWAGALYWTLGNIGNTNGMNCPDSKLVQSLYNCEGKARQAWTTFKNF</sequence>
<dbReference type="InterPro" id="IPR017853">
    <property type="entry name" value="GH"/>
</dbReference>
<dbReference type="GO" id="GO:0005576">
    <property type="term" value="C:extracellular region"/>
    <property type="evidence" value="ECO:0007669"/>
    <property type="project" value="UniProtKB-SubCell"/>
</dbReference>
<dbReference type="EMBL" id="ML170206">
    <property type="protein sequence ID" value="TDL18603.1"/>
    <property type="molecule type" value="Genomic_DNA"/>
</dbReference>
<evidence type="ECO:0000256" key="1">
    <source>
        <dbReference type="SAM" id="SignalP"/>
    </source>
</evidence>
<accession>A0A4Y7PT79</accession>
<organism evidence="2 3">
    <name type="scientific">Rickenella mellea</name>
    <dbReference type="NCBI Taxonomy" id="50990"/>
    <lineage>
        <taxon>Eukaryota</taxon>
        <taxon>Fungi</taxon>
        <taxon>Dikarya</taxon>
        <taxon>Basidiomycota</taxon>
        <taxon>Agaricomycotina</taxon>
        <taxon>Agaricomycetes</taxon>
        <taxon>Hymenochaetales</taxon>
        <taxon>Rickenellaceae</taxon>
        <taxon>Rickenella</taxon>
    </lineage>
</organism>
<evidence type="ECO:0000313" key="3">
    <source>
        <dbReference type="Proteomes" id="UP000294933"/>
    </source>
</evidence>
<dbReference type="InterPro" id="IPR045053">
    <property type="entry name" value="MAN-like"/>
</dbReference>
<evidence type="ECO:0000313" key="2">
    <source>
        <dbReference type="EMBL" id="TDL18603.1"/>
    </source>
</evidence>